<feature type="compositionally biased region" description="Low complexity" evidence="1">
    <location>
        <begin position="129"/>
        <end position="141"/>
    </location>
</feature>
<dbReference type="OrthoDB" id="9038306at2759"/>
<reference evidence="2" key="1">
    <citation type="journal article" date="2023" name="DNA Res.">
        <title>Chromosome-level genome assembly of Phrynocephalus forsythii using third-generation DNA sequencing and Hi-C analysis.</title>
        <authorList>
            <person name="Qi Y."/>
            <person name="Zhao W."/>
            <person name="Zhao Y."/>
            <person name="Niu C."/>
            <person name="Cao S."/>
            <person name="Zhang Y."/>
        </authorList>
    </citation>
    <scope>NUCLEOTIDE SEQUENCE</scope>
    <source>
        <tissue evidence="2">Muscle</tissue>
    </source>
</reference>
<organism evidence="2 3">
    <name type="scientific">Phrynocephalus forsythii</name>
    <dbReference type="NCBI Taxonomy" id="171643"/>
    <lineage>
        <taxon>Eukaryota</taxon>
        <taxon>Metazoa</taxon>
        <taxon>Chordata</taxon>
        <taxon>Craniata</taxon>
        <taxon>Vertebrata</taxon>
        <taxon>Euteleostomi</taxon>
        <taxon>Lepidosauria</taxon>
        <taxon>Squamata</taxon>
        <taxon>Bifurcata</taxon>
        <taxon>Unidentata</taxon>
        <taxon>Episquamata</taxon>
        <taxon>Toxicofera</taxon>
        <taxon>Iguania</taxon>
        <taxon>Acrodonta</taxon>
        <taxon>Agamidae</taxon>
        <taxon>Agaminae</taxon>
        <taxon>Phrynocephalus</taxon>
    </lineage>
</organism>
<sequence>MGKAPARLSPPSHQGEPSSRGTPSAPGRLPSLGPGMPTGLPPPVRIPSAVGLCQWKLQANQAGALWLRGPQQLQEPDPQATPGGGAWRSPSPPAGNGRPTRWEPPRGPYATALPQEQPAGQTGHQWLGPSSLLPLPLSQQPKEVGSSGRDFPLAQWGSLPGGIFSRSERLSRGRGAPPVLHLPSKVCILTLAMMIAGIPTVPVPGIREEDMIRAAHCFVAGNLEPRGVDGGPRRRWAAVQHSEPSCKRDRQRKRAASRSLLPPFLTPLEK</sequence>
<feature type="region of interest" description="Disordered" evidence="1">
    <location>
        <begin position="1"/>
        <end position="47"/>
    </location>
</feature>
<proteinExistence type="predicted"/>
<evidence type="ECO:0000313" key="2">
    <source>
        <dbReference type="EMBL" id="KAJ7332295.1"/>
    </source>
</evidence>
<keyword evidence="3" id="KW-1185">Reference proteome</keyword>
<evidence type="ECO:0000313" key="3">
    <source>
        <dbReference type="Proteomes" id="UP001142489"/>
    </source>
</evidence>
<dbReference type="InterPro" id="IPR029192">
    <property type="entry name" value="SPATA25"/>
</dbReference>
<dbReference type="GO" id="GO:0007283">
    <property type="term" value="P:spermatogenesis"/>
    <property type="evidence" value="ECO:0007669"/>
    <property type="project" value="TreeGrafter"/>
</dbReference>
<gene>
    <name evidence="2" type="ORF">JRQ81_014475</name>
</gene>
<dbReference type="Pfam" id="PF15218">
    <property type="entry name" value="SPATA25"/>
    <property type="match status" value="1"/>
</dbReference>
<comment type="caution">
    <text evidence="2">The sequence shown here is derived from an EMBL/GenBank/DDBJ whole genome shotgun (WGS) entry which is preliminary data.</text>
</comment>
<dbReference type="EMBL" id="JAPFRF010000005">
    <property type="protein sequence ID" value="KAJ7332295.1"/>
    <property type="molecule type" value="Genomic_DNA"/>
</dbReference>
<feature type="compositionally biased region" description="Polar residues" evidence="1">
    <location>
        <begin position="11"/>
        <end position="22"/>
    </location>
</feature>
<feature type="region of interest" description="Disordered" evidence="1">
    <location>
        <begin position="229"/>
        <end position="270"/>
    </location>
</feature>
<dbReference type="Proteomes" id="UP001142489">
    <property type="component" value="Unassembled WGS sequence"/>
</dbReference>
<accession>A0A9Q1B3J8</accession>
<dbReference type="AlphaFoldDB" id="A0A9Q1B3J8"/>
<name>A0A9Q1B3J8_9SAUR</name>
<evidence type="ECO:0000256" key="1">
    <source>
        <dbReference type="SAM" id="MobiDB-lite"/>
    </source>
</evidence>
<feature type="compositionally biased region" description="Low complexity" evidence="1">
    <location>
        <begin position="29"/>
        <end position="38"/>
    </location>
</feature>
<dbReference type="PANTHER" id="PTHR36857:SF1">
    <property type="entry name" value="SPERMATOGENESIS-ASSOCIATED PROTEIN 25"/>
    <property type="match status" value="1"/>
</dbReference>
<dbReference type="PANTHER" id="PTHR36857">
    <property type="entry name" value="SPERMATOGENESIS-ASSOCIATED PROTEIN 25"/>
    <property type="match status" value="1"/>
</dbReference>
<protein>
    <submittedName>
        <fullName evidence="2">Uncharacterized protein</fullName>
    </submittedName>
</protein>
<feature type="region of interest" description="Disordered" evidence="1">
    <location>
        <begin position="66"/>
        <end position="152"/>
    </location>
</feature>